<dbReference type="EMBL" id="AFCX01001745">
    <property type="protein sequence ID" value="EHC98868.1"/>
    <property type="molecule type" value="Genomic_DNA"/>
</dbReference>
<dbReference type="Proteomes" id="UP000003536">
    <property type="component" value="Unassembled WGS sequence"/>
</dbReference>
<reference evidence="1 2" key="1">
    <citation type="journal article" date="2011" name="BMC Genomics">
        <title>Genome sequencing reveals diversification of virulence factor content and possible host adaptation in distinct subpopulations of Salmonella enterica.</title>
        <authorList>
            <person name="den Bakker H.C."/>
            <person name="Moreno Switt A.I."/>
            <person name="Govoni G."/>
            <person name="Cummings C.A."/>
            <person name="Ranieri M.L."/>
            <person name="Degoricija L."/>
            <person name="Hoelzer K."/>
            <person name="Rodriguez-Rivera L.D."/>
            <person name="Brown S."/>
            <person name="Bolchacova E."/>
            <person name="Furtado M.R."/>
            <person name="Wiedmann M."/>
        </authorList>
    </citation>
    <scope>NUCLEOTIDE SEQUENCE [LARGE SCALE GENOMIC DNA]</scope>
    <source>
        <strain evidence="1 2">A4-580</strain>
    </source>
</reference>
<accession>G5SI27</accession>
<proteinExistence type="predicted"/>
<gene>
    <name evidence="1" type="ORF">LTSEWAN_5312</name>
</gene>
<name>G5SI27_SALET</name>
<evidence type="ECO:0000313" key="2">
    <source>
        <dbReference type="Proteomes" id="UP000003536"/>
    </source>
</evidence>
<protein>
    <submittedName>
        <fullName evidence="1">Uncharacterized protein</fullName>
    </submittedName>
</protein>
<comment type="caution">
    <text evidence="1">The sequence shown here is derived from an EMBL/GenBank/DDBJ whole genome shotgun (WGS) entry which is preliminary data.</text>
</comment>
<organism evidence="1 2">
    <name type="scientific">Salmonella enterica subsp. enterica serovar Wandsworth str. A4-580</name>
    <dbReference type="NCBI Taxonomy" id="913086"/>
    <lineage>
        <taxon>Bacteria</taxon>
        <taxon>Pseudomonadati</taxon>
        <taxon>Pseudomonadota</taxon>
        <taxon>Gammaproteobacteria</taxon>
        <taxon>Enterobacterales</taxon>
        <taxon>Enterobacteriaceae</taxon>
        <taxon>Salmonella</taxon>
    </lineage>
</organism>
<sequence length="45" mass="5156">MTVRTRQRLSAFRQRTLPSVPGKIKTDSETCQKYALAQKNNGPMF</sequence>
<evidence type="ECO:0000313" key="1">
    <source>
        <dbReference type="EMBL" id="EHC98868.1"/>
    </source>
</evidence>
<dbReference type="AlphaFoldDB" id="G5SI27"/>